<dbReference type="OrthoDB" id="388553at2"/>
<feature type="transmembrane region" description="Helical" evidence="1">
    <location>
        <begin position="225"/>
        <end position="244"/>
    </location>
</feature>
<evidence type="ECO:0000256" key="1">
    <source>
        <dbReference type="SAM" id="Phobius"/>
    </source>
</evidence>
<evidence type="ECO:0000313" key="2">
    <source>
        <dbReference type="EMBL" id="AXK51094.1"/>
    </source>
</evidence>
<sequence length="245" mass="28515">MKEIFKIREELAAKGWVWPPNYKDIETRIWPFIETYFDNDESLLSALWASFERFNSPMIGMIFITDKRIFTVEIDDDNIKNNIRYVPIDKFKIDKIEFKKAKSNEELNLINLQSDTYGGGIEFYTPNKKVAQHFLNTLSGISEIEIIEIEAEKSELKSSVKNEEVKAAPEKKQIINFENEIKPVLSPQNLEQKSEIVTEENIVAKTSKPKKIKGLDVPKNEKTKYLFFLIPIFILIVILVLVFSF</sequence>
<reference evidence="2 3" key="1">
    <citation type="submission" date="2018-07" db="EMBL/GenBank/DDBJ databases">
        <title>Complete genome sequence of Spiroplasma alleghenense PLHS-1 (ATCC 51752).</title>
        <authorList>
            <person name="Chou L."/>
            <person name="Lee T.-Y."/>
            <person name="Tsai Y.-M."/>
            <person name="Kuo C.-H."/>
        </authorList>
    </citation>
    <scope>NUCLEOTIDE SEQUENCE [LARGE SCALE GENOMIC DNA]</scope>
    <source>
        <strain evidence="2 3">PLHS-1</strain>
    </source>
</reference>
<keyword evidence="1" id="KW-1133">Transmembrane helix</keyword>
<proteinExistence type="predicted"/>
<accession>A0A345Z3B5</accession>
<protein>
    <submittedName>
        <fullName evidence="2">Uncharacterized protein</fullName>
    </submittedName>
</protein>
<gene>
    <name evidence="2" type="ORF">SALLE_v1c04200</name>
</gene>
<dbReference type="AlphaFoldDB" id="A0A345Z3B5"/>
<dbReference type="KEGG" id="salx:SALLE_v1c04200"/>
<dbReference type="RefSeq" id="WP_115558005.1">
    <property type="nucleotide sequence ID" value="NZ_CP031376.1"/>
</dbReference>
<organism evidence="2 3">
    <name type="scientific">Spiroplasma alleghenense</name>
    <dbReference type="NCBI Taxonomy" id="216931"/>
    <lineage>
        <taxon>Bacteria</taxon>
        <taxon>Bacillati</taxon>
        <taxon>Mycoplasmatota</taxon>
        <taxon>Mollicutes</taxon>
        <taxon>Entomoplasmatales</taxon>
        <taxon>Spiroplasmataceae</taxon>
        <taxon>Spiroplasma</taxon>
    </lineage>
</organism>
<dbReference type="EMBL" id="CP031376">
    <property type="protein sequence ID" value="AXK51094.1"/>
    <property type="molecule type" value="Genomic_DNA"/>
</dbReference>
<dbReference type="Proteomes" id="UP000254792">
    <property type="component" value="Chromosome"/>
</dbReference>
<keyword evidence="1" id="KW-0472">Membrane</keyword>
<evidence type="ECO:0000313" key="3">
    <source>
        <dbReference type="Proteomes" id="UP000254792"/>
    </source>
</evidence>
<keyword evidence="3" id="KW-1185">Reference proteome</keyword>
<keyword evidence="1" id="KW-0812">Transmembrane</keyword>
<name>A0A345Z3B5_9MOLU</name>